<dbReference type="InterPro" id="IPR026906">
    <property type="entry name" value="LRR_5"/>
</dbReference>
<accession>A0ABV1C0A4</accession>
<feature type="region of interest" description="Disordered" evidence="1">
    <location>
        <begin position="104"/>
        <end position="126"/>
    </location>
</feature>
<sequence>MNLRIILDQYPQCLESRAKLSAILRDLYPSERREINIVLDIYECGIADKIKHLKNIDALQVQAFCRQLEVEYALPAQYALRGLALWLEAYNVAIQKNEVPAKDSRVLSGPTSFESNASQDSENSNQIVNTAPEYELKVLTLATAEISRYHGHNSKNVIIPSIIDGKNIVGIGKGAFQRCTTIEYLRLSEGIRYVEDSAFFNCSALKSCLLPQSLVRLGSELNTLPNPTGVFEHTALEHIILPEAIRYIGKCAFRNCSKLKSASILSSIECLPEEAFLGCERLTTIELSNTVKIISNRAFAFCESLQRIALPPNVKSLGEMTFLGCTSLNMIRLNVGLTSIRQGAFLSCTSLKELHVPSTVTLLGEHLFEYVPIHKANGNAVIYGSRRQNLNLLIYCALGSHALEYAQKNNIEFRVERH</sequence>
<proteinExistence type="predicted"/>
<dbReference type="PANTHER" id="PTHR45661">
    <property type="entry name" value="SURFACE ANTIGEN"/>
    <property type="match status" value="1"/>
</dbReference>
<feature type="compositionally biased region" description="Polar residues" evidence="1">
    <location>
        <begin position="109"/>
        <end position="126"/>
    </location>
</feature>
<evidence type="ECO:0000313" key="2">
    <source>
        <dbReference type="EMBL" id="MEQ2385002.1"/>
    </source>
</evidence>
<dbReference type="SUPFAM" id="SSF52058">
    <property type="entry name" value="L domain-like"/>
    <property type="match status" value="1"/>
</dbReference>
<gene>
    <name evidence="2" type="ORF">WMO20_03490</name>
</gene>
<dbReference type="Pfam" id="PF13306">
    <property type="entry name" value="LRR_5"/>
    <property type="match status" value="2"/>
</dbReference>
<dbReference type="InterPro" id="IPR053139">
    <property type="entry name" value="Surface_bspA-like"/>
</dbReference>
<reference evidence="2 3" key="1">
    <citation type="submission" date="2024-03" db="EMBL/GenBank/DDBJ databases">
        <title>Human intestinal bacterial collection.</title>
        <authorList>
            <person name="Pauvert C."/>
            <person name="Hitch T.C.A."/>
            <person name="Clavel T."/>
        </authorList>
    </citation>
    <scope>NUCLEOTIDE SEQUENCE [LARGE SCALE GENOMIC DNA]</scope>
    <source>
        <strain evidence="2 3">CLA-AA-H281</strain>
    </source>
</reference>
<dbReference type="PANTHER" id="PTHR45661:SF3">
    <property type="entry name" value="IG-LIKE DOMAIN-CONTAINING PROTEIN"/>
    <property type="match status" value="1"/>
</dbReference>
<dbReference type="Proteomes" id="UP001465119">
    <property type="component" value="Unassembled WGS sequence"/>
</dbReference>
<protein>
    <submittedName>
        <fullName evidence="2">Leucine-rich repeat domain-containing protein</fullName>
    </submittedName>
</protein>
<evidence type="ECO:0000313" key="3">
    <source>
        <dbReference type="Proteomes" id="UP001465119"/>
    </source>
</evidence>
<comment type="caution">
    <text evidence="2">The sequence shown here is derived from an EMBL/GenBank/DDBJ whole genome shotgun (WGS) entry which is preliminary data.</text>
</comment>
<dbReference type="InterPro" id="IPR032675">
    <property type="entry name" value="LRR_dom_sf"/>
</dbReference>
<dbReference type="Gene3D" id="3.80.10.10">
    <property type="entry name" value="Ribonuclease Inhibitor"/>
    <property type="match status" value="2"/>
</dbReference>
<name>A0ABV1C0A4_9FIRM</name>
<organism evidence="2 3">
    <name type="scientific">Faecalibacterium intestinale</name>
    <dbReference type="NCBI Taxonomy" id="3133155"/>
    <lineage>
        <taxon>Bacteria</taxon>
        <taxon>Bacillati</taxon>
        <taxon>Bacillota</taxon>
        <taxon>Clostridia</taxon>
        <taxon>Eubacteriales</taxon>
        <taxon>Oscillospiraceae</taxon>
        <taxon>Faecalibacterium</taxon>
    </lineage>
</organism>
<evidence type="ECO:0000256" key="1">
    <source>
        <dbReference type="SAM" id="MobiDB-lite"/>
    </source>
</evidence>
<dbReference type="RefSeq" id="WP_349185860.1">
    <property type="nucleotide sequence ID" value="NZ_JBBMEN010000003.1"/>
</dbReference>
<dbReference type="EMBL" id="JBBMEN010000003">
    <property type="protein sequence ID" value="MEQ2385002.1"/>
    <property type="molecule type" value="Genomic_DNA"/>
</dbReference>
<keyword evidence="3" id="KW-1185">Reference proteome</keyword>